<feature type="region of interest" description="Disordered" evidence="1">
    <location>
        <begin position="339"/>
        <end position="378"/>
    </location>
</feature>
<evidence type="ECO:0000313" key="2">
    <source>
        <dbReference type="EMBL" id="KAG6376146.1"/>
    </source>
</evidence>
<dbReference type="AlphaFoldDB" id="A0A8I3AAZ9"/>
<gene>
    <name evidence="2" type="ORF">JVT61DRAFT_2120</name>
</gene>
<evidence type="ECO:0000313" key="3">
    <source>
        <dbReference type="Proteomes" id="UP000683000"/>
    </source>
</evidence>
<accession>A0A8I3AAZ9</accession>
<dbReference type="Proteomes" id="UP000683000">
    <property type="component" value="Unassembled WGS sequence"/>
</dbReference>
<reference evidence="2" key="1">
    <citation type="submission" date="2021-03" db="EMBL/GenBank/DDBJ databases">
        <title>Evolutionary innovations through gain and loss of genes in the ectomycorrhizal Boletales.</title>
        <authorList>
            <person name="Wu G."/>
            <person name="Miyauchi S."/>
            <person name="Morin E."/>
            <person name="Yang Z.-L."/>
            <person name="Xu J."/>
            <person name="Martin F.M."/>
        </authorList>
    </citation>
    <scope>NUCLEOTIDE SEQUENCE</scope>
    <source>
        <strain evidence="2">BR01</strain>
    </source>
</reference>
<evidence type="ECO:0000256" key="1">
    <source>
        <dbReference type="SAM" id="MobiDB-lite"/>
    </source>
</evidence>
<dbReference type="EMBL" id="JAGFBS010000012">
    <property type="protein sequence ID" value="KAG6376146.1"/>
    <property type="molecule type" value="Genomic_DNA"/>
</dbReference>
<feature type="compositionally biased region" description="Low complexity" evidence="1">
    <location>
        <begin position="214"/>
        <end position="233"/>
    </location>
</feature>
<comment type="caution">
    <text evidence="2">The sequence shown here is derived from an EMBL/GenBank/DDBJ whole genome shotgun (WGS) entry which is preliminary data.</text>
</comment>
<feature type="compositionally biased region" description="Basic and acidic residues" evidence="1">
    <location>
        <begin position="352"/>
        <end position="377"/>
    </location>
</feature>
<name>A0A8I3AAZ9_9AGAM</name>
<feature type="compositionally biased region" description="Low complexity" evidence="1">
    <location>
        <begin position="279"/>
        <end position="297"/>
    </location>
</feature>
<feature type="compositionally biased region" description="Basic and acidic residues" evidence="1">
    <location>
        <begin position="195"/>
        <end position="213"/>
    </location>
</feature>
<keyword evidence="3" id="KW-1185">Reference proteome</keyword>
<proteinExistence type="predicted"/>
<organism evidence="2 3">
    <name type="scientific">Boletus reticuloceps</name>
    <dbReference type="NCBI Taxonomy" id="495285"/>
    <lineage>
        <taxon>Eukaryota</taxon>
        <taxon>Fungi</taxon>
        <taxon>Dikarya</taxon>
        <taxon>Basidiomycota</taxon>
        <taxon>Agaricomycotina</taxon>
        <taxon>Agaricomycetes</taxon>
        <taxon>Agaricomycetidae</taxon>
        <taxon>Boletales</taxon>
        <taxon>Boletineae</taxon>
        <taxon>Boletaceae</taxon>
        <taxon>Boletoideae</taxon>
        <taxon>Boletus</taxon>
    </lineage>
</organism>
<dbReference type="OrthoDB" id="3362703at2759"/>
<feature type="region of interest" description="Disordered" evidence="1">
    <location>
        <begin position="75"/>
        <end position="305"/>
    </location>
</feature>
<protein>
    <submittedName>
        <fullName evidence="2">Uncharacterized protein</fullName>
    </submittedName>
</protein>
<sequence>MKHTTDTQPSTSSRRKPTSKRPLVSSDDDDDDDLVLLAAQRTKRLRTADTDVVPTTSDDDYDMDVDIDALRHSAQRSLSATDDSRFLPEDSPVQDLSFSRADTSKKRKKSAVVSVSTKKKPQVFYSDDEASNSHTERDFVEDGLSDLASPLSEVSDDFELDTPPKRGALKAKAGAAKSKTEKAELGQLKGAKAKGLKEKDKEREILIKDERRLAVPPATTSRASSATAQSQPSDLFCNDDLTSSSAVDSLPDASQPAKDALNQAIPKKRKLPPIKKTKTATSTTTGTSTPTTTTQKPAPAPVQELPKPLLPVAEQRKQALTGVRDIDLADSKVYAELFKGAGGNTPKSGLKNTEERRKELDRMRDEARAKRAEEMKSTFDLQSQADKISRFERRLRAENSTVLHPNFLAAKLRDEWELERHHRRATSKEEGEA</sequence>
<feature type="compositionally biased region" description="Basic residues" evidence="1">
    <location>
        <begin position="266"/>
        <end position="278"/>
    </location>
</feature>
<feature type="region of interest" description="Disordered" evidence="1">
    <location>
        <begin position="1"/>
        <end position="33"/>
    </location>
</feature>